<dbReference type="EMBL" id="BSUJ01000001">
    <property type="protein sequence ID" value="GMA19767.1"/>
    <property type="molecule type" value="Genomic_DNA"/>
</dbReference>
<accession>A0ABQ6HN59</accession>
<evidence type="ECO:0000313" key="1">
    <source>
        <dbReference type="EMBL" id="GMA19767.1"/>
    </source>
</evidence>
<proteinExistence type="predicted"/>
<reference evidence="2" key="1">
    <citation type="journal article" date="2019" name="Int. J. Syst. Evol. Microbiol.">
        <title>The Global Catalogue of Microorganisms (GCM) 10K type strain sequencing project: providing services to taxonomists for standard genome sequencing and annotation.</title>
        <authorList>
            <consortium name="The Broad Institute Genomics Platform"/>
            <consortium name="The Broad Institute Genome Sequencing Center for Infectious Disease"/>
            <person name="Wu L."/>
            <person name="Ma J."/>
        </authorList>
    </citation>
    <scope>NUCLEOTIDE SEQUENCE [LARGE SCALE GENOMIC DNA]</scope>
    <source>
        <strain evidence="2">NBRC 105830</strain>
    </source>
</reference>
<protein>
    <submittedName>
        <fullName evidence="1">Uncharacterized protein</fullName>
    </submittedName>
</protein>
<sequence length="62" mass="7492">MAVDYEYKQVTFLPRVSRAEIRRVLTDDAEYGDWELTRMTVYWGGVRRAEVRRRVIRVQRTA</sequence>
<name>A0ABQ6HN59_9MICO</name>
<dbReference type="RefSeq" id="WP_241446103.1">
    <property type="nucleotide sequence ID" value="NZ_BSUJ01000001.1"/>
</dbReference>
<dbReference type="InterPro" id="IPR043758">
    <property type="entry name" value="DUF5703"/>
</dbReference>
<organism evidence="1 2">
    <name type="scientific">Arsenicicoccus piscis</name>
    <dbReference type="NCBI Taxonomy" id="673954"/>
    <lineage>
        <taxon>Bacteria</taxon>
        <taxon>Bacillati</taxon>
        <taxon>Actinomycetota</taxon>
        <taxon>Actinomycetes</taxon>
        <taxon>Micrococcales</taxon>
        <taxon>Intrasporangiaceae</taxon>
        <taxon>Arsenicicoccus</taxon>
    </lineage>
</organism>
<evidence type="ECO:0000313" key="2">
    <source>
        <dbReference type="Proteomes" id="UP001157109"/>
    </source>
</evidence>
<gene>
    <name evidence="1" type="ORF">GCM10025862_17880</name>
</gene>
<dbReference type="Pfam" id="PF18963">
    <property type="entry name" value="DUF5703"/>
    <property type="match status" value="1"/>
</dbReference>
<comment type="caution">
    <text evidence="1">The sequence shown here is derived from an EMBL/GenBank/DDBJ whole genome shotgun (WGS) entry which is preliminary data.</text>
</comment>
<keyword evidence="2" id="KW-1185">Reference proteome</keyword>
<dbReference type="Proteomes" id="UP001157109">
    <property type="component" value="Unassembled WGS sequence"/>
</dbReference>